<organism evidence="3 4">
    <name type="scientific">Cytobacillus depressus</name>
    <dbReference type="NCBI Taxonomy" id="1602942"/>
    <lineage>
        <taxon>Bacteria</taxon>
        <taxon>Bacillati</taxon>
        <taxon>Bacillota</taxon>
        <taxon>Bacilli</taxon>
        <taxon>Bacillales</taxon>
        <taxon>Bacillaceae</taxon>
        <taxon>Cytobacillus</taxon>
    </lineage>
</organism>
<dbReference type="AlphaFoldDB" id="A0A6L3V893"/>
<evidence type="ECO:0000313" key="3">
    <source>
        <dbReference type="EMBL" id="KAB2336817.1"/>
    </source>
</evidence>
<feature type="coiled-coil region" evidence="1">
    <location>
        <begin position="123"/>
        <end position="153"/>
    </location>
</feature>
<reference evidence="3 4" key="1">
    <citation type="journal article" date="2016" name="Antonie Van Leeuwenhoek">
        <title>Bacillus depressus sp. nov., isolated from soil of a sunflower field.</title>
        <authorList>
            <person name="Wei X."/>
            <person name="Xin D."/>
            <person name="Xin Y."/>
            <person name="Zhang H."/>
            <person name="Wang T."/>
            <person name="Zhang J."/>
        </authorList>
    </citation>
    <scope>NUCLEOTIDE SEQUENCE [LARGE SCALE GENOMIC DNA]</scope>
    <source>
        <strain evidence="3 4">BZ1</strain>
    </source>
</reference>
<evidence type="ECO:0000256" key="1">
    <source>
        <dbReference type="SAM" id="Coils"/>
    </source>
</evidence>
<proteinExistence type="predicted"/>
<keyword evidence="4" id="KW-1185">Reference proteome</keyword>
<evidence type="ECO:0000256" key="2">
    <source>
        <dbReference type="SAM" id="Phobius"/>
    </source>
</evidence>
<keyword evidence="1" id="KW-0175">Coiled coil</keyword>
<dbReference type="OrthoDB" id="9919463at2"/>
<feature type="transmembrane region" description="Helical" evidence="2">
    <location>
        <begin position="5"/>
        <end position="23"/>
    </location>
</feature>
<keyword evidence="2" id="KW-0472">Membrane</keyword>
<comment type="caution">
    <text evidence="3">The sequence shown here is derived from an EMBL/GenBank/DDBJ whole genome shotgun (WGS) entry which is preliminary data.</text>
</comment>
<keyword evidence="2" id="KW-1133">Transmembrane helix</keyword>
<keyword evidence="2" id="KW-0812">Transmembrane</keyword>
<evidence type="ECO:0000313" key="4">
    <source>
        <dbReference type="Proteomes" id="UP000481030"/>
    </source>
</evidence>
<dbReference type="RefSeq" id="WP_151534774.1">
    <property type="nucleotide sequence ID" value="NZ_WBOS01000003.1"/>
</dbReference>
<protein>
    <submittedName>
        <fullName evidence="3">Uncharacterized protein</fullName>
    </submittedName>
</protein>
<name>A0A6L3V893_9BACI</name>
<sequence length="157" mass="18671">MKRKIWIYGFILISVIILISYGIDTKNNKLLTIKTAEQLSVINLYEQMEFTNKILSSNDSKLLAKVHSVDSNNQYFTYLSHSFDQYYINMVSLGLVESQNFREVEDVWRTYLRNIVDISEINIKEAENLEKRLLEIKNNINNEEANLRKKIDNTWWR</sequence>
<dbReference type="Proteomes" id="UP000481030">
    <property type="component" value="Unassembled WGS sequence"/>
</dbReference>
<dbReference type="EMBL" id="WBOS01000003">
    <property type="protein sequence ID" value="KAB2336817.1"/>
    <property type="molecule type" value="Genomic_DNA"/>
</dbReference>
<gene>
    <name evidence="3" type="ORF">F7731_10755</name>
</gene>
<accession>A0A6L3V893</accession>